<dbReference type="EMBL" id="KJ586855">
    <property type="protein sequence ID" value="AIK02015.1"/>
    <property type="molecule type" value="Genomic_DNA"/>
</dbReference>
<keyword evidence="1" id="KW-0472">Membrane</keyword>
<sequence>MIYYVFHQPYIRSLFILRLLCLHFVLLKLITSFFKSFFSTMKKMRPIVATAFRKKWFFCDTLTKNISYFLILFE</sequence>
<evidence type="ECO:0000256" key="1">
    <source>
        <dbReference type="SAM" id="Phobius"/>
    </source>
</evidence>
<keyword evidence="1" id="KW-1133">Transmembrane helix</keyword>
<feature type="transmembrane region" description="Helical" evidence="1">
    <location>
        <begin position="15"/>
        <end position="34"/>
    </location>
</feature>
<evidence type="ECO:0000313" key="2">
    <source>
        <dbReference type="EMBL" id="AIK02015.1"/>
    </source>
</evidence>
<organism evidence="2">
    <name type="scientific">Leptospira interrogans serogroup Icterohaemorrhagiae serovar Lai (strain 56601)</name>
    <dbReference type="NCBI Taxonomy" id="189518"/>
    <lineage>
        <taxon>Bacteria</taxon>
        <taxon>Pseudomonadati</taxon>
        <taxon>Spirochaetota</taxon>
        <taxon>Spirochaetia</taxon>
        <taxon>Leptospirales</taxon>
        <taxon>Leptospiraceae</taxon>
        <taxon>Leptospira</taxon>
    </lineage>
</organism>
<keyword evidence="1" id="KW-0812">Transmembrane</keyword>
<accession>A0A076U845</accession>
<proteinExistence type="predicted"/>
<geneLocation type="plasmid" evidence="2">
    <name>Laicp</name>
</geneLocation>
<keyword evidence="2" id="KW-0614">Plasmid</keyword>
<name>A0A076U845_LEPIN</name>
<dbReference type="AlphaFoldDB" id="A0A076U845"/>
<protein>
    <submittedName>
        <fullName evidence="2">Uncharacterized protein</fullName>
    </submittedName>
</protein>
<reference evidence="2" key="1">
    <citation type="journal article" date="2014" name="Acta Biochim. Biophys. Sin.">
        <title>Re-characterization of an extrachromosomal circular plasmid in the pathogenic Leptospira interrogans serovar Lai strain 56601.</title>
        <authorList>
            <person name="Huang L."/>
            <person name="Zhu W."/>
            <person name="He P."/>
            <person name="Zhang Y."/>
            <person name="Zhuang X."/>
            <person name="Zhao G."/>
            <person name="Guo X."/>
            <person name="Qin J."/>
            <person name="Zhu Y."/>
        </authorList>
    </citation>
    <scope>NUCLEOTIDE SEQUENCE</scope>
    <source>
        <strain evidence="2">56601</strain>
        <plasmid evidence="2">Laicp</plasmid>
    </source>
</reference>